<dbReference type="Gene3D" id="1.25.10.10">
    <property type="entry name" value="Leucine-rich Repeat Variant"/>
    <property type="match status" value="1"/>
</dbReference>
<reference evidence="1" key="1">
    <citation type="submission" date="2020-03" db="EMBL/GenBank/DDBJ databases">
        <title>A high-quality chromosome-level genome assembly of a woody plant with both climbing and erect habits, Rhamnella rubrinervis.</title>
        <authorList>
            <person name="Lu Z."/>
            <person name="Yang Y."/>
            <person name="Zhu X."/>
            <person name="Sun Y."/>
        </authorList>
    </citation>
    <scope>NUCLEOTIDE SEQUENCE</scope>
    <source>
        <strain evidence="1">BYM</strain>
        <tissue evidence="1">Leaf</tissue>
    </source>
</reference>
<comment type="caution">
    <text evidence="1">The sequence shown here is derived from an EMBL/GenBank/DDBJ whole genome shotgun (WGS) entry which is preliminary data.</text>
</comment>
<dbReference type="InterPro" id="IPR016024">
    <property type="entry name" value="ARM-type_fold"/>
</dbReference>
<dbReference type="PANTHER" id="PTHR35834:SF3">
    <property type="entry name" value="ARM REPEAT SUPERFAMILY PROTEIN"/>
    <property type="match status" value="1"/>
</dbReference>
<dbReference type="OrthoDB" id="779821at2759"/>
<sequence length="373" mass="42211">MASTAKTHNVISFLQALKKASKDLQNNPISIRSRKDPKVAIEALLELATNADTILSSNPNLSDITQSLTNLKELLEDLERIQGYGLHSLVSYVITKKKISKTGYEMEAKLQSHIDRESAVDLVQILTKSKDENEKVEALARFDNRLAQGFDWDYQELILRGKIFTIIESILCGSTCSDRLNDQAARAVISLVKFNRVVFLGMVLMGSIIQSLISTASSINVRVLYSLIRCAKTHLIEELQYNREISRIINLLNSEDPSVAEAALLCLFEIAFYGSKEVIEAMVGEELVQKLMELQRRKQRTGFCKSRVENQEEVMTEEFAFEDCVWRFAVQIQVGEGLQKKEKHAFKLTILEIVRRASVFEDCQIDILWGSSP</sequence>
<name>A0A8K0H7W1_9ROSA</name>
<dbReference type="PANTHER" id="PTHR35834">
    <property type="entry name" value="ARMADILLO-TYPE FOLD PROTEIN-RELATED"/>
    <property type="match status" value="1"/>
</dbReference>
<dbReference type="SUPFAM" id="SSF48371">
    <property type="entry name" value="ARM repeat"/>
    <property type="match status" value="1"/>
</dbReference>
<keyword evidence="2" id="KW-1185">Reference proteome</keyword>
<evidence type="ECO:0000313" key="1">
    <source>
        <dbReference type="EMBL" id="KAF3447089.1"/>
    </source>
</evidence>
<dbReference type="Proteomes" id="UP000796880">
    <property type="component" value="Unassembled WGS sequence"/>
</dbReference>
<dbReference type="InterPro" id="IPR011989">
    <property type="entry name" value="ARM-like"/>
</dbReference>
<accession>A0A8K0H7W1</accession>
<gene>
    <name evidence="1" type="ORF">FNV43_RR12269</name>
</gene>
<dbReference type="EMBL" id="VOIH02000005">
    <property type="protein sequence ID" value="KAF3447089.1"/>
    <property type="molecule type" value="Genomic_DNA"/>
</dbReference>
<organism evidence="1 2">
    <name type="scientific">Rhamnella rubrinervis</name>
    <dbReference type="NCBI Taxonomy" id="2594499"/>
    <lineage>
        <taxon>Eukaryota</taxon>
        <taxon>Viridiplantae</taxon>
        <taxon>Streptophyta</taxon>
        <taxon>Embryophyta</taxon>
        <taxon>Tracheophyta</taxon>
        <taxon>Spermatophyta</taxon>
        <taxon>Magnoliopsida</taxon>
        <taxon>eudicotyledons</taxon>
        <taxon>Gunneridae</taxon>
        <taxon>Pentapetalae</taxon>
        <taxon>rosids</taxon>
        <taxon>fabids</taxon>
        <taxon>Rosales</taxon>
        <taxon>Rhamnaceae</taxon>
        <taxon>rhamnoid group</taxon>
        <taxon>Rhamneae</taxon>
        <taxon>Rhamnella</taxon>
    </lineage>
</organism>
<protein>
    <submittedName>
        <fullName evidence="1">Uncharacterized protein</fullName>
    </submittedName>
</protein>
<evidence type="ECO:0000313" key="2">
    <source>
        <dbReference type="Proteomes" id="UP000796880"/>
    </source>
</evidence>
<dbReference type="AlphaFoldDB" id="A0A8K0H7W1"/>
<proteinExistence type="predicted"/>